<proteinExistence type="predicted"/>
<evidence type="ECO:0000313" key="2">
    <source>
        <dbReference type="Proteomes" id="UP001519363"/>
    </source>
</evidence>
<comment type="caution">
    <text evidence="1">The sequence shown here is derived from an EMBL/GenBank/DDBJ whole genome shotgun (WGS) entry which is preliminary data.</text>
</comment>
<sequence>MATRPSAAQRKTSPARQLIRGSLSLLGIRLPGEGMLLF</sequence>
<organism evidence="1 2">
    <name type="scientific">Crossiella equi</name>
    <dbReference type="NCBI Taxonomy" id="130796"/>
    <lineage>
        <taxon>Bacteria</taxon>
        <taxon>Bacillati</taxon>
        <taxon>Actinomycetota</taxon>
        <taxon>Actinomycetes</taxon>
        <taxon>Pseudonocardiales</taxon>
        <taxon>Pseudonocardiaceae</taxon>
        <taxon>Crossiella</taxon>
    </lineage>
</organism>
<dbReference type="Proteomes" id="UP001519363">
    <property type="component" value="Unassembled WGS sequence"/>
</dbReference>
<reference evidence="1 2" key="1">
    <citation type="submission" date="2021-03" db="EMBL/GenBank/DDBJ databases">
        <title>Sequencing the genomes of 1000 actinobacteria strains.</title>
        <authorList>
            <person name="Klenk H.-P."/>
        </authorList>
    </citation>
    <scope>NUCLEOTIDE SEQUENCE [LARGE SCALE GENOMIC DNA]</scope>
    <source>
        <strain evidence="1 2">DSM 44580</strain>
    </source>
</reference>
<protein>
    <submittedName>
        <fullName evidence="1">Uncharacterized protein</fullName>
    </submittedName>
</protein>
<dbReference type="EMBL" id="JAGIOO010000001">
    <property type="protein sequence ID" value="MBP2473435.1"/>
    <property type="molecule type" value="Genomic_DNA"/>
</dbReference>
<evidence type="ECO:0000313" key="1">
    <source>
        <dbReference type="EMBL" id="MBP2473435.1"/>
    </source>
</evidence>
<name>A0ABS5AA28_9PSEU</name>
<keyword evidence="2" id="KW-1185">Reference proteome</keyword>
<accession>A0ABS5AA28</accession>
<gene>
    <name evidence="1" type="ORF">JOF53_002307</name>
</gene>